<comment type="subcellular location">
    <subcellularLocation>
        <location evidence="2 21">Cell inner membrane</location>
        <topology evidence="2 21">Peripheral membrane protein</topology>
        <orientation evidence="2 21">Cytoplasmic side</orientation>
    </subcellularLocation>
</comment>
<dbReference type="GO" id="GO:0022900">
    <property type="term" value="P:electron transport chain"/>
    <property type="evidence" value="ECO:0007669"/>
    <property type="project" value="UniProtKB-UniRule"/>
</dbReference>
<feature type="binding site" evidence="18">
    <location>
        <position position="245"/>
    </location>
    <ligand>
        <name>substrate</name>
    </ligand>
</feature>
<dbReference type="Pfam" id="PF00890">
    <property type="entry name" value="FAD_binding_2"/>
    <property type="match status" value="1"/>
</dbReference>
<dbReference type="SUPFAM" id="SSF51905">
    <property type="entry name" value="FAD/NAD(P)-binding domain"/>
    <property type="match status" value="1"/>
</dbReference>
<dbReference type="Gene3D" id="4.10.80.40">
    <property type="entry name" value="succinate dehydrogenase protein domain"/>
    <property type="match status" value="1"/>
</dbReference>
<dbReference type="InterPro" id="IPR036188">
    <property type="entry name" value="FAD/NAD-bd_sf"/>
</dbReference>
<protein>
    <recommendedName>
        <fullName evidence="6 16">Succinate dehydrogenase flavoprotein subunit</fullName>
        <ecNumber evidence="5 21">1.3.5.1</ecNumber>
    </recommendedName>
</protein>
<evidence type="ECO:0000256" key="19">
    <source>
        <dbReference type="PIRSR" id="PIRSR611281-3"/>
    </source>
</evidence>
<dbReference type="InterPro" id="IPR015939">
    <property type="entry name" value="Fum_Rdtase/Succ_DH_flav-like_C"/>
</dbReference>
<feature type="binding site" evidence="18">
    <location>
        <position position="356"/>
    </location>
    <ligand>
        <name>substrate</name>
    </ligand>
</feature>
<accession>A0A1H3BNC9</accession>
<evidence type="ECO:0000259" key="23">
    <source>
        <dbReference type="Pfam" id="PF02910"/>
    </source>
</evidence>
<feature type="binding site" evidence="18">
    <location>
        <position position="257"/>
    </location>
    <ligand>
        <name>substrate</name>
    </ligand>
</feature>
<dbReference type="FunFam" id="4.10.80.40:FF:000001">
    <property type="entry name" value="Succinate dehydrogenase flavoprotein subunit"/>
    <property type="match status" value="1"/>
</dbReference>
<evidence type="ECO:0000256" key="11">
    <source>
        <dbReference type="ARBA" id="ARBA00022827"/>
    </source>
</evidence>
<keyword evidence="25" id="KW-1185">Reference proteome</keyword>
<keyword evidence="12 21" id="KW-0249">Electron transport</keyword>
<feature type="binding site" evidence="18">
    <location>
        <position position="401"/>
    </location>
    <ligand>
        <name>substrate</name>
    </ligand>
</feature>
<dbReference type="UniPathway" id="UPA00223">
    <property type="reaction ID" value="UER01005"/>
</dbReference>
<dbReference type="InterPro" id="IPR011281">
    <property type="entry name" value="Succ_DH_flav_su_fwd"/>
</dbReference>
<dbReference type="InterPro" id="IPR003952">
    <property type="entry name" value="FRD_SDH_FAD_BS"/>
</dbReference>
<comment type="cofactor">
    <cofactor evidence="19">
        <name>FAD</name>
        <dbReference type="ChEBI" id="CHEBI:57692"/>
    </cofactor>
    <text evidence="19">Flavinylated by SdhE, about 5% flavinylation occurs in the absence of SdhE.</text>
</comment>
<dbReference type="Gene3D" id="1.20.58.100">
    <property type="entry name" value="Fumarate reductase/succinate dehydrogenase flavoprotein-like, C-terminal domain"/>
    <property type="match status" value="1"/>
</dbReference>
<dbReference type="GO" id="GO:0050660">
    <property type="term" value="F:flavin adenine dinucleotide binding"/>
    <property type="evidence" value="ECO:0007669"/>
    <property type="project" value="UniProtKB-UniRule"/>
</dbReference>
<evidence type="ECO:0000256" key="1">
    <source>
        <dbReference type="ARBA" id="ARBA00002054"/>
    </source>
</evidence>
<dbReference type="SUPFAM" id="SSF46977">
    <property type="entry name" value="Succinate dehydrogenase/fumarate reductase flavoprotein C-terminal domain"/>
    <property type="match status" value="1"/>
</dbReference>
<dbReference type="EMBL" id="FNNE01000009">
    <property type="protein sequence ID" value="SDX43181.1"/>
    <property type="molecule type" value="Genomic_DNA"/>
</dbReference>
<evidence type="ECO:0000256" key="16">
    <source>
        <dbReference type="NCBIfam" id="TIGR01816"/>
    </source>
</evidence>
<keyword evidence="14 21" id="KW-0472">Membrane</keyword>
<feature type="domain" description="Fumarate reductase/succinate dehydrogenase flavoprotein-like C-terminal" evidence="23">
    <location>
        <begin position="462"/>
        <end position="590"/>
    </location>
</feature>
<keyword evidence="13 21" id="KW-0560">Oxidoreductase</keyword>
<dbReference type="PROSITE" id="PS00504">
    <property type="entry name" value="FRD_SDH_FAD_BINDING"/>
    <property type="match status" value="1"/>
</dbReference>
<dbReference type="NCBIfam" id="TIGR01812">
    <property type="entry name" value="sdhA_frdA_Gneg"/>
    <property type="match status" value="1"/>
</dbReference>
<name>A0A1H3BNC9_9GAMM</name>
<keyword evidence="10 19" id="KW-0285">Flavoprotein</keyword>
<comment type="function">
    <text evidence="1">Two distinct, membrane-bound, FAD-containing enzymes are responsible for the catalysis of fumarate and succinate interconversion; the fumarate reductase is used in anaerobic growth, and the succinate dehydrogenase is used in aerobic growth.</text>
</comment>
<evidence type="ECO:0000256" key="21">
    <source>
        <dbReference type="RuleBase" id="RU362051"/>
    </source>
</evidence>
<dbReference type="NCBIfam" id="TIGR01816">
    <property type="entry name" value="sdhA_forward"/>
    <property type="match status" value="1"/>
</dbReference>
<dbReference type="Gene3D" id="3.90.700.10">
    <property type="entry name" value="Succinate dehydrogenase/fumarate reductase flavoprotein, catalytic domain"/>
    <property type="match status" value="1"/>
</dbReference>
<dbReference type="InterPro" id="IPR037099">
    <property type="entry name" value="Fum_R/Succ_DH_flav-like_C_sf"/>
</dbReference>
<evidence type="ECO:0000256" key="14">
    <source>
        <dbReference type="ARBA" id="ARBA00023136"/>
    </source>
</evidence>
<dbReference type="Proteomes" id="UP000199675">
    <property type="component" value="Unassembled WGS sequence"/>
</dbReference>
<sequence>MANIKTISYDAIVIGGGGAGMRAALQLTESGVKTACVTKVFPTRSHTVSAQGGITCAIASADPNDDWRWHMYDTVKGSDYIGDQDAIEYMCSVGPQAVFELEHMGLPFSRTEQGRIYQRPFGGQSKDFGKGGQAARTCAAADRTGHALLHTLYQANIKGGTTFLNEWYAVDLVKNAKNQVVGVVAIDIESGEVAYIKAQATVLATGGAGRIYSSTTNALINTGDGIGMALRAGFPVQDMEMWQFHPTGIHGAGVLVTEGCRGEGGYLINSEGERFMERYAPNAKDLAGRDVVARSMVLEILEGRGCGPDKDHVLLKLDHLGEETLNLRLPGICELSKTFAHVDPVKAPVPVVPTCHYMMGGLPTNIGGQVLSQDESGQDTVVEGLFACGEAACVSVHGANRLGGNSLLDLVVFGRAAGLHIEQMLREGFGTDDATEEDIDRAMARLTRLDAAADGEDVAEVRKDLQNCMQLYFGVFRDGESMEKGLAMLKEIGERVRKTKLADQSKAFNTARIEALELDNLYEVAFATAVSAIERKESRGAHARNDFTERDDDNWLKHSLYFPLEQRVGKRDVNFAPKTVDTFEPKIRTY</sequence>
<dbReference type="PIRSF" id="PIRSF000171">
    <property type="entry name" value="SDHA_APRA_LASPO"/>
    <property type="match status" value="1"/>
</dbReference>
<keyword evidence="9 21" id="KW-0997">Cell inner membrane</keyword>
<dbReference type="GO" id="GO:0009061">
    <property type="term" value="P:anaerobic respiration"/>
    <property type="evidence" value="ECO:0007669"/>
    <property type="project" value="TreeGrafter"/>
</dbReference>
<evidence type="ECO:0000313" key="24">
    <source>
        <dbReference type="EMBL" id="SDX43181.1"/>
    </source>
</evidence>
<evidence type="ECO:0000256" key="13">
    <source>
        <dbReference type="ARBA" id="ARBA00023002"/>
    </source>
</evidence>
<comment type="catalytic activity">
    <reaction evidence="15 21">
        <text>a quinone + succinate = fumarate + a quinol</text>
        <dbReference type="Rhea" id="RHEA:40523"/>
        <dbReference type="ChEBI" id="CHEBI:24646"/>
        <dbReference type="ChEBI" id="CHEBI:29806"/>
        <dbReference type="ChEBI" id="CHEBI:30031"/>
        <dbReference type="ChEBI" id="CHEBI:132124"/>
        <dbReference type="EC" id="1.3.5.1"/>
    </reaction>
</comment>
<feature type="active site" description="Proton acceptor" evidence="17">
    <location>
        <position position="289"/>
    </location>
</feature>
<evidence type="ECO:0000313" key="25">
    <source>
        <dbReference type="Proteomes" id="UP000199675"/>
    </source>
</evidence>
<evidence type="ECO:0000256" key="9">
    <source>
        <dbReference type="ARBA" id="ARBA00022519"/>
    </source>
</evidence>
<evidence type="ECO:0000259" key="22">
    <source>
        <dbReference type="Pfam" id="PF00890"/>
    </source>
</evidence>
<evidence type="ECO:0000256" key="12">
    <source>
        <dbReference type="ARBA" id="ARBA00022982"/>
    </source>
</evidence>
<dbReference type="GO" id="GO:0009055">
    <property type="term" value="F:electron transfer activity"/>
    <property type="evidence" value="ECO:0007669"/>
    <property type="project" value="UniProtKB-ARBA"/>
</dbReference>
<proteinExistence type="inferred from homology"/>
<keyword evidence="8" id="KW-1003">Cell membrane</keyword>
<dbReference type="GO" id="GO:0008177">
    <property type="term" value="F:succinate dehydrogenase (quinone) activity"/>
    <property type="evidence" value="ECO:0007669"/>
    <property type="project" value="UniProtKB-EC"/>
</dbReference>
<evidence type="ECO:0000256" key="5">
    <source>
        <dbReference type="ARBA" id="ARBA00012792"/>
    </source>
</evidence>
<dbReference type="FunFam" id="1.20.58.100:FF:000001">
    <property type="entry name" value="Succinate dehydrogenase flavoprotein subunit (SdhA)"/>
    <property type="match status" value="1"/>
</dbReference>
<dbReference type="RefSeq" id="WP_091816009.1">
    <property type="nucleotide sequence ID" value="NZ_FNNE01000009.1"/>
</dbReference>
<dbReference type="Pfam" id="PF02910">
    <property type="entry name" value="Succ_DH_flav_C"/>
    <property type="match status" value="1"/>
</dbReference>
<dbReference type="PANTHER" id="PTHR11632">
    <property type="entry name" value="SUCCINATE DEHYDROGENASE 2 FLAVOPROTEIN SUBUNIT"/>
    <property type="match status" value="1"/>
</dbReference>
<dbReference type="AlphaFoldDB" id="A0A1H3BNC9"/>
<dbReference type="OrthoDB" id="9806724at2"/>
<evidence type="ECO:0000256" key="8">
    <source>
        <dbReference type="ARBA" id="ARBA00022475"/>
    </source>
</evidence>
<dbReference type="FunFam" id="3.90.700.10:FF:000001">
    <property type="entry name" value="Mitochondrial succinate dehydrogenase flavoprotein subunit"/>
    <property type="match status" value="1"/>
</dbReference>
<feature type="binding site" evidence="19">
    <location>
        <begin position="15"/>
        <end position="20"/>
    </location>
    <ligand>
        <name>FAD</name>
        <dbReference type="ChEBI" id="CHEBI:57692"/>
    </ligand>
</feature>
<gene>
    <name evidence="24" type="ORF">SAMN04487960_10991</name>
</gene>
<evidence type="ECO:0000256" key="20">
    <source>
        <dbReference type="PIRSR" id="PIRSR611281-4"/>
    </source>
</evidence>
<evidence type="ECO:0000256" key="15">
    <source>
        <dbReference type="ARBA" id="ARBA00049220"/>
    </source>
</evidence>
<comment type="similarity">
    <text evidence="4 21">Belongs to the FAD-dependent oxidoreductase 2 family. FRD/SDH subfamily.</text>
</comment>
<feature type="binding site" evidence="19">
    <location>
        <begin position="38"/>
        <end position="53"/>
    </location>
    <ligand>
        <name>FAD</name>
        <dbReference type="ChEBI" id="CHEBI:57692"/>
    </ligand>
</feature>
<dbReference type="GO" id="GO:0005886">
    <property type="term" value="C:plasma membrane"/>
    <property type="evidence" value="ECO:0007669"/>
    <property type="project" value="UniProtKB-SubCell"/>
</dbReference>
<dbReference type="GO" id="GO:0006099">
    <property type="term" value="P:tricarboxylic acid cycle"/>
    <property type="evidence" value="ECO:0007669"/>
    <property type="project" value="UniProtKB-UniRule"/>
</dbReference>
<evidence type="ECO:0000256" key="18">
    <source>
        <dbReference type="PIRSR" id="PIRSR611281-2"/>
    </source>
</evidence>
<dbReference type="EC" id="1.3.5.1" evidence="5 21"/>
<keyword evidence="11 19" id="KW-0274">FAD</keyword>
<evidence type="ECO:0000256" key="3">
    <source>
        <dbReference type="ARBA" id="ARBA00004894"/>
    </source>
</evidence>
<evidence type="ECO:0000256" key="6">
    <source>
        <dbReference type="ARBA" id="ARBA00019965"/>
    </source>
</evidence>
<evidence type="ECO:0000256" key="10">
    <source>
        <dbReference type="ARBA" id="ARBA00022630"/>
    </source>
</evidence>
<dbReference type="PANTHER" id="PTHR11632:SF51">
    <property type="entry name" value="SUCCINATE DEHYDROGENASE [UBIQUINONE] FLAVOPROTEIN SUBUNIT, MITOCHONDRIAL"/>
    <property type="match status" value="1"/>
</dbReference>
<comment type="pathway">
    <text evidence="3 21">Carbohydrate metabolism; tricarboxylic acid cycle; fumarate from succinate (bacterial route): step 1/1.</text>
</comment>
<evidence type="ECO:0000256" key="7">
    <source>
        <dbReference type="ARBA" id="ARBA00022448"/>
    </source>
</evidence>
<dbReference type="InterPro" id="IPR014006">
    <property type="entry name" value="Succ_Dhase_FrdA_Gneg"/>
</dbReference>
<dbReference type="InterPro" id="IPR003953">
    <property type="entry name" value="FAD-dep_OxRdtase_2_FAD-bd"/>
</dbReference>
<feature type="binding site" evidence="19">
    <location>
        <begin position="406"/>
        <end position="407"/>
    </location>
    <ligand>
        <name>FAD</name>
        <dbReference type="ChEBI" id="CHEBI:57692"/>
    </ligand>
</feature>
<dbReference type="InterPro" id="IPR030664">
    <property type="entry name" value="SdhA/FrdA/AprA"/>
</dbReference>
<feature type="binding site" evidence="19">
    <location>
        <position position="224"/>
    </location>
    <ligand>
        <name>FAD</name>
        <dbReference type="ChEBI" id="CHEBI:57692"/>
    </ligand>
</feature>
<evidence type="ECO:0000256" key="2">
    <source>
        <dbReference type="ARBA" id="ARBA00004515"/>
    </source>
</evidence>
<keyword evidence="21" id="KW-0816">Tricarboxylic acid cycle</keyword>
<dbReference type="SUPFAM" id="SSF56425">
    <property type="entry name" value="Succinate dehydrogenase/fumarate reductase flavoprotein, catalytic domain"/>
    <property type="match status" value="1"/>
</dbReference>
<feature type="modified residue" description="Tele-8alpha-FAD histidine" evidence="20">
    <location>
        <position position="46"/>
    </location>
</feature>
<dbReference type="InterPro" id="IPR027477">
    <property type="entry name" value="Succ_DH/fumarate_Rdtase_cat_sf"/>
</dbReference>
<keyword evidence="7 21" id="KW-0813">Transport</keyword>
<dbReference type="STRING" id="488533.SAMN04487960_10991"/>
<feature type="domain" description="FAD-dependent oxidoreductase 2 FAD-binding" evidence="22">
    <location>
        <begin position="10"/>
        <end position="407"/>
    </location>
</feature>
<evidence type="ECO:0000256" key="4">
    <source>
        <dbReference type="ARBA" id="ARBA00008040"/>
    </source>
</evidence>
<organism evidence="24 25">
    <name type="scientific">Marinobacter mobilis</name>
    <dbReference type="NCBI Taxonomy" id="488533"/>
    <lineage>
        <taxon>Bacteria</taxon>
        <taxon>Pseudomonadati</taxon>
        <taxon>Pseudomonadota</taxon>
        <taxon>Gammaproteobacteria</taxon>
        <taxon>Pseudomonadales</taxon>
        <taxon>Marinobacteraceae</taxon>
        <taxon>Marinobacter</taxon>
    </lineage>
</organism>
<feature type="binding site" evidence="19">
    <location>
        <position position="390"/>
    </location>
    <ligand>
        <name>FAD</name>
        <dbReference type="ChEBI" id="CHEBI:57692"/>
    </ligand>
</feature>
<dbReference type="Gene3D" id="3.50.50.60">
    <property type="entry name" value="FAD/NAD(P)-binding domain"/>
    <property type="match status" value="1"/>
</dbReference>
<evidence type="ECO:0000256" key="17">
    <source>
        <dbReference type="PIRSR" id="PIRSR000171-1"/>
    </source>
</evidence>
<reference evidence="24 25" key="1">
    <citation type="submission" date="2016-10" db="EMBL/GenBank/DDBJ databases">
        <authorList>
            <person name="de Groot N.N."/>
        </authorList>
    </citation>
    <scope>NUCLEOTIDE SEQUENCE [LARGE SCALE GENOMIC DNA]</scope>
    <source>
        <strain evidence="24 25">CGMCC 1.7059</strain>
    </source>
</reference>